<organism evidence="2 3">
    <name type="scientific">Pandoraea cepalis</name>
    <dbReference type="NCBI Taxonomy" id="2508294"/>
    <lineage>
        <taxon>Bacteria</taxon>
        <taxon>Pseudomonadati</taxon>
        <taxon>Pseudomonadota</taxon>
        <taxon>Betaproteobacteria</taxon>
        <taxon>Burkholderiales</taxon>
        <taxon>Burkholderiaceae</taxon>
        <taxon>Pandoraea</taxon>
    </lineage>
</organism>
<dbReference type="Proteomes" id="UP000384354">
    <property type="component" value="Unassembled WGS sequence"/>
</dbReference>
<proteinExistence type="predicted"/>
<dbReference type="InterPro" id="IPR014571">
    <property type="entry name" value="UCP032620"/>
</dbReference>
<evidence type="ECO:0000259" key="1">
    <source>
        <dbReference type="Pfam" id="PF10137"/>
    </source>
</evidence>
<protein>
    <recommendedName>
        <fullName evidence="1">CD-NTase-associated protein 12/Pycsar effector protein TIR domain-containing protein</fullName>
    </recommendedName>
</protein>
<evidence type="ECO:0000313" key="2">
    <source>
        <dbReference type="EMBL" id="VVE43519.1"/>
    </source>
</evidence>
<reference evidence="2 3" key="1">
    <citation type="submission" date="2019-08" db="EMBL/GenBank/DDBJ databases">
        <authorList>
            <person name="Peeters C."/>
        </authorList>
    </citation>
    <scope>NUCLEOTIDE SEQUENCE [LARGE SCALE GENOMIC DNA]</scope>
    <source>
        <strain evidence="2 3">LMG 31106</strain>
    </source>
</reference>
<dbReference type="GO" id="GO:0050135">
    <property type="term" value="F:NADP+ nucleosidase activity"/>
    <property type="evidence" value="ECO:0007669"/>
    <property type="project" value="InterPro"/>
</dbReference>
<dbReference type="Pfam" id="PF10137">
    <property type="entry name" value="CAP12-PCTIR_TIR"/>
    <property type="match status" value="1"/>
</dbReference>
<dbReference type="EMBL" id="CABPSL010000022">
    <property type="protein sequence ID" value="VVE43519.1"/>
    <property type="molecule type" value="Genomic_DNA"/>
</dbReference>
<dbReference type="PIRSF" id="PIRSF032620">
    <property type="entry name" value="UCP032620"/>
    <property type="match status" value="1"/>
</dbReference>
<name>A0A5E4Y4B0_9BURK</name>
<accession>A0A5E4Y4B0</accession>
<feature type="domain" description="CD-NTase-associated protein 12/Pycsar effector protein TIR" evidence="1">
    <location>
        <begin position="87"/>
        <end position="208"/>
    </location>
</feature>
<dbReference type="InterPro" id="IPR019302">
    <property type="entry name" value="CAP12/PCTIR_TIR_dom"/>
</dbReference>
<evidence type="ECO:0000313" key="3">
    <source>
        <dbReference type="Proteomes" id="UP000384354"/>
    </source>
</evidence>
<gene>
    <name evidence="2" type="ORF">PCE31106_04263</name>
</gene>
<dbReference type="AlphaFoldDB" id="A0A5E4Y4B0"/>
<sequence>MAMTLDEIKACLQAGNLQIANETALANGTGTQLRLQNGAIVNSYHTGNFNVQGKNQEAVKACLGVQPAQAAAPAPQNGAAAKPMLSKVFVVYGHDNAARTELEAMLRRWRLEPLILDQLPSEGQTIIEKLEKYTAEVKFAVVLATPDDEGYRAGHEDEKAFRARQNVVMELGMMLTLLGRKNVAILMKQQDNMERPSDIQGLLYIPFKDNLQKDAGPLLAKEMAAQGYPISLANL</sequence>